<evidence type="ECO:0000256" key="8">
    <source>
        <dbReference type="ARBA" id="ARBA00023136"/>
    </source>
</evidence>
<evidence type="ECO:0000259" key="11">
    <source>
        <dbReference type="PROSITE" id="PS50929"/>
    </source>
</evidence>
<protein>
    <submittedName>
        <fullName evidence="12">ATP-binding Cassette (ABC) Superfamily</fullName>
    </submittedName>
</protein>
<dbReference type="GO" id="GO:0015421">
    <property type="term" value="F:ABC-type oligopeptide transporter activity"/>
    <property type="evidence" value="ECO:0007669"/>
    <property type="project" value="TreeGrafter"/>
</dbReference>
<feature type="transmembrane region" description="Helical" evidence="10">
    <location>
        <begin position="337"/>
        <end position="356"/>
    </location>
</feature>
<evidence type="ECO:0000256" key="10">
    <source>
        <dbReference type="SAM" id="Phobius"/>
    </source>
</evidence>
<proteinExistence type="inferred from homology"/>
<dbReference type="Pfam" id="PF00664">
    <property type="entry name" value="ABC_membrane"/>
    <property type="match status" value="1"/>
</dbReference>
<keyword evidence="7 10" id="KW-1133">Transmembrane helix</keyword>
<feature type="transmembrane region" description="Helical" evidence="10">
    <location>
        <begin position="216"/>
        <end position="235"/>
    </location>
</feature>
<evidence type="ECO:0000256" key="4">
    <source>
        <dbReference type="ARBA" id="ARBA00022692"/>
    </source>
</evidence>
<dbReference type="STRING" id="1202772.A0A1V9YST2"/>
<feature type="transmembrane region" description="Helical" evidence="10">
    <location>
        <begin position="294"/>
        <end position="325"/>
    </location>
</feature>
<dbReference type="SUPFAM" id="SSF90123">
    <property type="entry name" value="ABC transporter transmembrane region"/>
    <property type="match status" value="1"/>
</dbReference>
<dbReference type="CDD" id="cd18578">
    <property type="entry name" value="ABC_6TM_Pgp_ABCB1_D2_like"/>
    <property type="match status" value="1"/>
</dbReference>
<organism evidence="12 13">
    <name type="scientific">Achlya hypogyna</name>
    <name type="common">Oomycete</name>
    <name type="synonym">Protoachlya hypogyna</name>
    <dbReference type="NCBI Taxonomy" id="1202772"/>
    <lineage>
        <taxon>Eukaryota</taxon>
        <taxon>Sar</taxon>
        <taxon>Stramenopiles</taxon>
        <taxon>Oomycota</taxon>
        <taxon>Saprolegniomycetes</taxon>
        <taxon>Saprolegniales</taxon>
        <taxon>Achlyaceae</taxon>
        <taxon>Achlya</taxon>
    </lineage>
</organism>
<dbReference type="EMBL" id="JNBR01001089">
    <property type="protein sequence ID" value="OQR88786.1"/>
    <property type="molecule type" value="Genomic_DNA"/>
</dbReference>
<accession>A0A1V9YST2</accession>
<reference evidence="12 13" key="1">
    <citation type="journal article" date="2014" name="Genome Biol. Evol.">
        <title>The secreted proteins of Achlya hypogyna and Thraustotheca clavata identify the ancestral oomycete secretome and reveal gene acquisitions by horizontal gene transfer.</title>
        <authorList>
            <person name="Misner I."/>
            <person name="Blouin N."/>
            <person name="Leonard G."/>
            <person name="Richards T.A."/>
            <person name="Lane C.E."/>
        </authorList>
    </citation>
    <scope>NUCLEOTIDE SEQUENCE [LARGE SCALE GENOMIC DNA]</scope>
    <source>
        <strain evidence="12 13">ATCC 48635</strain>
    </source>
</reference>
<dbReference type="PANTHER" id="PTHR43394:SF18">
    <property type="entry name" value="ABC TRANSPORTER B FAMILY MEMBER 11-LIKE"/>
    <property type="match status" value="1"/>
</dbReference>
<comment type="subcellular location">
    <subcellularLocation>
        <location evidence="1">Membrane</location>
        <topology evidence="1">Multi-pass membrane protein</topology>
    </subcellularLocation>
</comment>
<evidence type="ECO:0000313" key="13">
    <source>
        <dbReference type="Proteomes" id="UP000243579"/>
    </source>
</evidence>
<gene>
    <name evidence="12" type="ORF">ACHHYP_06635</name>
</gene>
<dbReference type="InterPro" id="IPR036640">
    <property type="entry name" value="ABC1_TM_sf"/>
</dbReference>
<keyword evidence="5" id="KW-0547">Nucleotide-binding</keyword>
<evidence type="ECO:0000256" key="3">
    <source>
        <dbReference type="ARBA" id="ARBA00022448"/>
    </source>
</evidence>
<keyword evidence="13" id="KW-1185">Reference proteome</keyword>
<feature type="transmembrane region" description="Helical" evidence="10">
    <location>
        <begin position="191"/>
        <end position="210"/>
    </location>
</feature>
<name>A0A1V9YST2_ACHHY</name>
<evidence type="ECO:0000256" key="5">
    <source>
        <dbReference type="ARBA" id="ARBA00022741"/>
    </source>
</evidence>
<dbReference type="Proteomes" id="UP000243579">
    <property type="component" value="Unassembled WGS sequence"/>
</dbReference>
<dbReference type="PANTHER" id="PTHR43394">
    <property type="entry name" value="ATP-DEPENDENT PERMEASE MDL1, MITOCHONDRIAL"/>
    <property type="match status" value="1"/>
</dbReference>
<feature type="transmembrane region" description="Helical" evidence="10">
    <location>
        <begin position="69"/>
        <end position="91"/>
    </location>
</feature>
<keyword evidence="6 12" id="KW-0067">ATP-binding</keyword>
<evidence type="ECO:0000256" key="1">
    <source>
        <dbReference type="ARBA" id="ARBA00004141"/>
    </source>
</evidence>
<evidence type="ECO:0000256" key="6">
    <source>
        <dbReference type="ARBA" id="ARBA00022840"/>
    </source>
</evidence>
<dbReference type="FunFam" id="1.20.1560.10:FF:000009">
    <property type="entry name" value="ABC transporter B family member 1"/>
    <property type="match status" value="1"/>
</dbReference>
<dbReference type="InterPro" id="IPR011527">
    <property type="entry name" value="ABC1_TM_dom"/>
</dbReference>
<evidence type="ECO:0000256" key="7">
    <source>
        <dbReference type="ARBA" id="ARBA00022989"/>
    </source>
</evidence>
<dbReference type="OrthoDB" id="164055at2759"/>
<dbReference type="AlphaFoldDB" id="A0A1V9YST2"/>
<keyword evidence="8 10" id="KW-0472">Membrane</keyword>
<evidence type="ECO:0000256" key="9">
    <source>
        <dbReference type="SAM" id="MobiDB-lite"/>
    </source>
</evidence>
<feature type="region of interest" description="Disordered" evidence="9">
    <location>
        <begin position="27"/>
        <end position="46"/>
    </location>
</feature>
<keyword evidence="3" id="KW-0813">Transport</keyword>
<dbReference type="PROSITE" id="PS50929">
    <property type="entry name" value="ABC_TM1F"/>
    <property type="match status" value="1"/>
</dbReference>
<evidence type="ECO:0000313" key="12">
    <source>
        <dbReference type="EMBL" id="OQR88786.1"/>
    </source>
</evidence>
<evidence type="ECO:0000256" key="2">
    <source>
        <dbReference type="ARBA" id="ARBA00007577"/>
    </source>
</evidence>
<feature type="transmembrane region" description="Helical" evidence="10">
    <location>
        <begin position="111"/>
        <end position="131"/>
    </location>
</feature>
<sequence length="364" mass="38808">MKKADDSDELSPGTAVGRNRLVSKQASKDAAFADATPSEDTTTAAMEGPVQAVPLSRVWSLSKPEISNLVFGGIGAILNGAVFPVWGVLLTKCTVLFFDIAAGSDHMRHQASVWAGCFAGIGVVFLVALTLQNHQFAIACERLTSRIRGMCFEAMLRQDIAWFDDEKNSAGALTTQLATDSAAIRSMTAETLNAILVNVASLSVAFAIAFSQSWQMTLGLLGIFPILSLASYIQMQSVTGDTNKNVNDGDVRAGALLSQAINSIRTVASFCLEKSTNDAYHAFLLQSSATDRKVGLVAGIGFGISQACMFFAMAFLFWFGGWLILRGNLTFERMFLVLNPVLLSSMSVGMAAQAMGDVAKAKKA</sequence>
<dbReference type="GO" id="GO:0005743">
    <property type="term" value="C:mitochondrial inner membrane"/>
    <property type="evidence" value="ECO:0007669"/>
    <property type="project" value="TreeGrafter"/>
</dbReference>
<feature type="domain" description="ABC transmembrane type-1" evidence="11">
    <location>
        <begin position="70"/>
        <end position="360"/>
    </location>
</feature>
<keyword evidence="4 10" id="KW-0812">Transmembrane</keyword>
<feature type="non-terminal residue" evidence="12">
    <location>
        <position position="364"/>
    </location>
</feature>
<dbReference type="GO" id="GO:0005524">
    <property type="term" value="F:ATP binding"/>
    <property type="evidence" value="ECO:0007669"/>
    <property type="project" value="UniProtKB-KW"/>
</dbReference>
<dbReference type="InterPro" id="IPR039421">
    <property type="entry name" value="Type_1_exporter"/>
</dbReference>
<dbReference type="GO" id="GO:0090374">
    <property type="term" value="P:oligopeptide export from mitochondrion"/>
    <property type="evidence" value="ECO:0007669"/>
    <property type="project" value="TreeGrafter"/>
</dbReference>
<comment type="similarity">
    <text evidence="2">Belongs to the ABC transporter superfamily. ABCB family. Multidrug resistance exporter (TC 3.A.1.201) subfamily.</text>
</comment>
<comment type="caution">
    <text evidence="12">The sequence shown here is derived from an EMBL/GenBank/DDBJ whole genome shotgun (WGS) entry which is preliminary data.</text>
</comment>
<dbReference type="Gene3D" id="1.20.1560.10">
    <property type="entry name" value="ABC transporter type 1, transmembrane domain"/>
    <property type="match status" value="1"/>
</dbReference>